<dbReference type="SUPFAM" id="SSF51430">
    <property type="entry name" value="NAD(P)-linked oxidoreductase"/>
    <property type="match status" value="1"/>
</dbReference>
<keyword evidence="1" id="KW-0560">Oxidoreductase</keyword>
<keyword evidence="4" id="KW-1185">Reference proteome</keyword>
<dbReference type="InterPro" id="IPR036812">
    <property type="entry name" value="NAD(P)_OxRdtase_dom_sf"/>
</dbReference>
<accession>A0AAX6MTQ9</accession>
<reference evidence="3 4" key="1">
    <citation type="journal article" date="2024" name="Front Chem Biol">
        <title>Unveiling the potential of Daldinia eschscholtzii MFLUCC 19-0629 through bioactivity and bioinformatics studies for enhanced sustainable agriculture production.</title>
        <authorList>
            <person name="Brooks S."/>
            <person name="Weaver J.A."/>
            <person name="Klomchit A."/>
            <person name="Alharthi S.A."/>
            <person name="Onlamun T."/>
            <person name="Nurani R."/>
            <person name="Vong T.K."/>
            <person name="Alberti F."/>
            <person name="Greco C."/>
        </authorList>
    </citation>
    <scope>NUCLEOTIDE SEQUENCE [LARGE SCALE GENOMIC DNA]</scope>
    <source>
        <strain evidence="3">MFLUCC 19-0629</strain>
    </source>
</reference>
<dbReference type="InterPro" id="IPR020471">
    <property type="entry name" value="AKR"/>
</dbReference>
<sequence>MLAQQTSCSKRFTMGSKPAPMPKLLYGTAWKKDATADLVFLALKAGFRGIDTAAQPRHYREDLVGAGVKKAISSGIIKRADLFIQTKFTSVDGQDPKNLPYNLNAPLEEQVYSSVESSLNNFRCTELDEPYIDSLVLHSPLRTLSDTFRVWKTLETYVPHKIRQLGISNTPLQLVDYLNTSPDITVRPACVQNRFYPSTGWEVDLRAYCREKSIAFQAFWTLSGNPQLQMSNNVHELAVSANVEVPVALYALVLGLEGISILDGTTNEAHMKADLEGINTVSEYARSDEGRHVWSKCLANFKRQIGEK</sequence>
<dbReference type="Proteomes" id="UP001369815">
    <property type="component" value="Unassembled WGS sequence"/>
</dbReference>
<dbReference type="GO" id="GO:0016491">
    <property type="term" value="F:oxidoreductase activity"/>
    <property type="evidence" value="ECO:0007669"/>
    <property type="project" value="UniProtKB-KW"/>
</dbReference>
<name>A0AAX6MTQ9_9PEZI</name>
<feature type="domain" description="NADP-dependent oxidoreductase" evidence="2">
    <location>
        <begin position="31"/>
        <end position="224"/>
    </location>
</feature>
<dbReference type="AlphaFoldDB" id="A0AAX6MTQ9"/>
<dbReference type="Gene3D" id="3.20.20.100">
    <property type="entry name" value="NADP-dependent oxidoreductase domain"/>
    <property type="match status" value="1"/>
</dbReference>
<comment type="caution">
    <text evidence="3">The sequence shown here is derived from an EMBL/GenBank/DDBJ whole genome shotgun (WGS) entry which is preliminary data.</text>
</comment>
<protein>
    <recommendedName>
        <fullName evidence="2">NADP-dependent oxidoreductase domain-containing protein</fullName>
    </recommendedName>
</protein>
<dbReference type="Pfam" id="PF00248">
    <property type="entry name" value="Aldo_ket_red"/>
    <property type="match status" value="1"/>
</dbReference>
<dbReference type="PANTHER" id="PTHR11732">
    <property type="entry name" value="ALDO/KETO REDUCTASE"/>
    <property type="match status" value="1"/>
</dbReference>
<evidence type="ECO:0000313" key="3">
    <source>
        <dbReference type="EMBL" id="KAK6955562.1"/>
    </source>
</evidence>
<organism evidence="3 4">
    <name type="scientific">Daldinia eschscholtzii</name>
    <dbReference type="NCBI Taxonomy" id="292717"/>
    <lineage>
        <taxon>Eukaryota</taxon>
        <taxon>Fungi</taxon>
        <taxon>Dikarya</taxon>
        <taxon>Ascomycota</taxon>
        <taxon>Pezizomycotina</taxon>
        <taxon>Sordariomycetes</taxon>
        <taxon>Xylariomycetidae</taxon>
        <taxon>Xylariales</taxon>
        <taxon>Hypoxylaceae</taxon>
        <taxon>Daldinia</taxon>
    </lineage>
</organism>
<proteinExistence type="predicted"/>
<gene>
    <name evidence="3" type="ORF">Daesc_003202</name>
</gene>
<evidence type="ECO:0000256" key="1">
    <source>
        <dbReference type="ARBA" id="ARBA00023002"/>
    </source>
</evidence>
<evidence type="ECO:0000259" key="2">
    <source>
        <dbReference type="Pfam" id="PF00248"/>
    </source>
</evidence>
<dbReference type="InterPro" id="IPR023210">
    <property type="entry name" value="NADP_OxRdtase_dom"/>
</dbReference>
<dbReference type="EMBL" id="JBANMG010000003">
    <property type="protein sequence ID" value="KAK6955562.1"/>
    <property type="molecule type" value="Genomic_DNA"/>
</dbReference>
<evidence type="ECO:0000313" key="4">
    <source>
        <dbReference type="Proteomes" id="UP001369815"/>
    </source>
</evidence>